<evidence type="ECO:0000256" key="5">
    <source>
        <dbReference type="ARBA" id="ARBA00022764"/>
    </source>
</evidence>
<keyword evidence="4 6" id="KW-0732">Signal</keyword>
<feature type="signal peptide" evidence="6">
    <location>
        <begin position="1"/>
        <end position="23"/>
    </location>
</feature>
<dbReference type="SUPFAM" id="SSF53850">
    <property type="entry name" value="Periplasmic binding protein-like II"/>
    <property type="match status" value="1"/>
</dbReference>
<dbReference type="EMBL" id="BAABRU010000011">
    <property type="protein sequence ID" value="GAA5529382.1"/>
    <property type="molecule type" value="Genomic_DNA"/>
</dbReference>
<dbReference type="PANTHER" id="PTHR30368:SF2">
    <property type="entry name" value="SULFATE-BINDING PROTEIN"/>
    <property type="match status" value="1"/>
</dbReference>
<evidence type="ECO:0000313" key="7">
    <source>
        <dbReference type="EMBL" id="GAA5529382.1"/>
    </source>
</evidence>
<feature type="chain" id="PRO_5047044469" evidence="6">
    <location>
        <begin position="24"/>
        <end position="345"/>
    </location>
</feature>
<dbReference type="NCBIfam" id="TIGR00971">
    <property type="entry name" value="3a0106s03"/>
    <property type="match status" value="1"/>
</dbReference>
<gene>
    <name evidence="7" type="primary">sbpA_2</name>
    <name evidence="7" type="ORF">Hgul01_03191</name>
</gene>
<accession>A0ABP9X1S8</accession>
<comment type="similarity">
    <text evidence="2">Belongs to the prokaryotic sulfate-binding protein family.</text>
</comment>
<dbReference type="Pfam" id="PF13531">
    <property type="entry name" value="SBP_bac_11"/>
    <property type="match status" value="1"/>
</dbReference>
<sequence length="345" mass="37002">MKRLHFSLLSLLLVGLLAACGEASQTTTSNATVTTITLGAYTTPREAYAKLIPLFQAKWKTDTGGEVKFEESYQGSGAQSRAIVEGFEADIAALSLEADINRITNAGLITHDWKAGTHSGMVSTSIVVFAVREGNPKGIQDWADLAKPGVQILTPDPRTSGGAQWNILALYGAAKRGQITGVPANDDAAAQAFLASVLKNVVVFDKGARESITNFEKGVGDVAITYENEILVGQKGGQTYQMVIPTSTILIENPIALIDKSVEKHGNRQAVEAFIAFLHSREAQEVFAEFGLRSVDADVAKATAERYPAINDLFTINEFGGWSKATPEYFGDDGVYAKVLAQVQQ</sequence>
<evidence type="ECO:0000313" key="8">
    <source>
        <dbReference type="Proteomes" id="UP001428290"/>
    </source>
</evidence>
<proteinExistence type="inferred from homology"/>
<keyword evidence="3" id="KW-0813">Transport</keyword>
<keyword evidence="8" id="KW-1185">Reference proteome</keyword>
<keyword evidence="5" id="KW-0574">Periplasm</keyword>
<organism evidence="7 8">
    <name type="scientific">Herpetosiphon gulosus</name>
    <dbReference type="NCBI Taxonomy" id="1973496"/>
    <lineage>
        <taxon>Bacteria</taxon>
        <taxon>Bacillati</taxon>
        <taxon>Chloroflexota</taxon>
        <taxon>Chloroflexia</taxon>
        <taxon>Herpetosiphonales</taxon>
        <taxon>Herpetosiphonaceae</taxon>
        <taxon>Herpetosiphon</taxon>
    </lineage>
</organism>
<dbReference type="PROSITE" id="PS51257">
    <property type="entry name" value="PROKAR_LIPOPROTEIN"/>
    <property type="match status" value="1"/>
</dbReference>
<reference evidence="7 8" key="1">
    <citation type="submission" date="2024-02" db="EMBL/GenBank/DDBJ databases">
        <title>Herpetosiphon gulosus NBRC 112829.</title>
        <authorList>
            <person name="Ichikawa N."/>
            <person name="Katano-Makiyama Y."/>
            <person name="Hidaka K."/>
        </authorList>
    </citation>
    <scope>NUCLEOTIDE SEQUENCE [LARGE SCALE GENOMIC DNA]</scope>
    <source>
        <strain evidence="7 8">NBRC 112829</strain>
    </source>
</reference>
<evidence type="ECO:0000256" key="4">
    <source>
        <dbReference type="ARBA" id="ARBA00022729"/>
    </source>
</evidence>
<evidence type="ECO:0000256" key="1">
    <source>
        <dbReference type="ARBA" id="ARBA00004418"/>
    </source>
</evidence>
<dbReference type="CDD" id="cd01005">
    <property type="entry name" value="PBP2_CysP"/>
    <property type="match status" value="1"/>
</dbReference>
<name>A0ABP9X1S8_9CHLR</name>
<dbReference type="InterPro" id="IPR005669">
    <property type="entry name" value="Thiosulph/SO4-bd"/>
</dbReference>
<evidence type="ECO:0000256" key="2">
    <source>
        <dbReference type="ARBA" id="ARBA00006099"/>
    </source>
</evidence>
<evidence type="ECO:0000256" key="3">
    <source>
        <dbReference type="ARBA" id="ARBA00022448"/>
    </source>
</evidence>
<comment type="subcellular location">
    <subcellularLocation>
        <location evidence="1">Periplasm</location>
    </subcellularLocation>
</comment>
<dbReference type="Gene3D" id="3.40.190.10">
    <property type="entry name" value="Periplasmic binding protein-like II"/>
    <property type="match status" value="2"/>
</dbReference>
<dbReference type="RefSeq" id="WP_345722996.1">
    <property type="nucleotide sequence ID" value="NZ_BAABRU010000011.1"/>
</dbReference>
<evidence type="ECO:0000256" key="6">
    <source>
        <dbReference type="SAM" id="SignalP"/>
    </source>
</evidence>
<comment type="caution">
    <text evidence="7">The sequence shown here is derived from an EMBL/GenBank/DDBJ whole genome shotgun (WGS) entry which is preliminary data.</text>
</comment>
<protein>
    <submittedName>
        <fullName evidence="7">Sulfate-binding protein</fullName>
    </submittedName>
</protein>
<dbReference type="Proteomes" id="UP001428290">
    <property type="component" value="Unassembled WGS sequence"/>
</dbReference>
<dbReference type="PANTHER" id="PTHR30368">
    <property type="entry name" value="SULFATE-BINDING PROTEIN"/>
    <property type="match status" value="1"/>
</dbReference>